<evidence type="ECO:0000256" key="1">
    <source>
        <dbReference type="SAM" id="Phobius"/>
    </source>
</evidence>
<feature type="transmembrane region" description="Helical" evidence="1">
    <location>
        <begin position="33"/>
        <end position="53"/>
    </location>
</feature>
<dbReference type="RefSeq" id="WP_179939764.1">
    <property type="nucleotide sequence ID" value="NZ_JACBYF010000001.1"/>
</dbReference>
<feature type="transmembrane region" description="Helical" evidence="1">
    <location>
        <begin position="95"/>
        <end position="116"/>
    </location>
</feature>
<accession>A0ABX2SZ87</accession>
<feature type="transmembrane region" description="Helical" evidence="1">
    <location>
        <begin position="123"/>
        <end position="142"/>
    </location>
</feature>
<keyword evidence="1" id="KW-1133">Transmembrane helix</keyword>
<name>A0ABX2SZ87_9BACL</name>
<feature type="transmembrane region" description="Helical" evidence="1">
    <location>
        <begin position="65"/>
        <end position="83"/>
    </location>
</feature>
<evidence type="ECO:0000313" key="3">
    <source>
        <dbReference type="Proteomes" id="UP000531840"/>
    </source>
</evidence>
<keyword evidence="1" id="KW-0812">Transmembrane</keyword>
<keyword evidence="3" id="KW-1185">Reference proteome</keyword>
<reference evidence="2 3" key="1">
    <citation type="submission" date="2020-07" db="EMBL/GenBank/DDBJ databases">
        <title>MOT database genomes.</title>
        <authorList>
            <person name="Joseph S."/>
            <person name="Aduse-Opoku J."/>
            <person name="Hashim A."/>
            <person name="Wade W."/>
            <person name="Curtis M."/>
        </authorList>
    </citation>
    <scope>NUCLEOTIDE SEQUENCE [LARGE SCALE GENOMIC DNA]</scope>
    <source>
        <strain evidence="2 3">CIP 106318</strain>
    </source>
</reference>
<feature type="transmembrane region" description="Helical" evidence="1">
    <location>
        <begin position="7"/>
        <end position="27"/>
    </location>
</feature>
<feature type="transmembrane region" description="Helical" evidence="1">
    <location>
        <begin position="148"/>
        <end position="167"/>
    </location>
</feature>
<dbReference type="Proteomes" id="UP000531840">
    <property type="component" value="Unassembled WGS sequence"/>
</dbReference>
<keyword evidence="1" id="KW-0472">Membrane</keyword>
<proteinExistence type="predicted"/>
<dbReference type="EMBL" id="JACBYF010000001">
    <property type="protein sequence ID" value="NYS46677.1"/>
    <property type="molecule type" value="Genomic_DNA"/>
</dbReference>
<gene>
    <name evidence="2" type="ORF">HZY85_00510</name>
</gene>
<comment type="caution">
    <text evidence="2">The sequence shown here is derived from an EMBL/GenBank/DDBJ whole genome shotgun (WGS) entry which is preliminary data.</text>
</comment>
<evidence type="ECO:0000313" key="2">
    <source>
        <dbReference type="EMBL" id="NYS46677.1"/>
    </source>
</evidence>
<organism evidence="2 3">
    <name type="scientific">Gemelliphila palaticanis</name>
    <dbReference type="NCBI Taxonomy" id="81950"/>
    <lineage>
        <taxon>Bacteria</taxon>
        <taxon>Bacillati</taxon>
        <taxon>Bacillota</taxon>
        <taxon>Bacilli</taxon>
        <taxon>Bacillales</taxon>
        <taxon>Gemellaceae</taxon>
        <taxon>Gemelliphila</taxon>
    </lineage>
</organism>
<sequence>MRFNYNKLTIFFFFLVYVGLYFIGSISNYFRPINIAELIVFSLVSALCFVGIYKTSYSEKISYKLKGNIQIIIVIILAMLIFFNPINFSKYYNVYINRYLSVVIIVLYLLLLIAIGNKLKIDYWLAIIILLPYLVQSILINIFNMISIYINFPYINLLLTLTGFVIYKNFIKK</sequence>
<protein>
    <submittedName>
        <fullName evidence="2">Uncharacterized protein</fullName>
    </submittedName>
</protein>